<organism evidence="1 2">
    <name type="scientific">Bhargavaea beijingensis</name>
    <dbReference type="NCBI Taxonomy" id="426756"/>
    <lineage>
        <taxon>Bacteria</taxon>
        <taxon>Bacillati</taxon>
        <taxon>Bacillota</taxon>
        <taxon>Bacilli</taxon>
        <taxon>Bacillales</taxon>
        <taxon>Caryophanaceae</taxon>
        <taxon>Bhargavaea</taxon>
    </lineage>
</organism>
<proteinExistence type="predicted"/>
<evidence type="ECO:0000313" key="2">
    <source>
        <dbReference type="Proteomes" id="UP000198823"/>
    </source>
</evidence>
<dbReference type="AlphaFoldDB" id="A0A1G7FY55"/>
<accession>A0A1G7FY55</accession>
<evidence type="ECO:0000313" key="1">
    <source>
        <dbReference type="EMBL" id="SDE80770.1"/>
    </source>
</evidence>
<protein>
    <submittedName>
        <fullName evidence="1">Uncharacterized protein</fullName>
    </submittedName>
</protein>
<gene>
    <name evidence="1" type="ORF">SAMN04488126_1227</name>
</gene>
<dbReference type="STRING" id="426756.SAMN04488126_1227"/>
<dbReference type="EMBL" id="FNAR01000022">
    <property type="protein sequence ID" value="SDE80770.1"/>
    <property type="molecule type" value="Genomic_DNA"/>
</dbReference>
<sequence>MPARSGSSWKNKQRECWIEQKETRKVFSMLSFQEKEAIIANFPELTRKEVSMGRVNYHYEESLHEKKIVVRHLHENGNGFVYVGKLPQYEADKKGFINIRDFSEDELEEVIAESIRYLSADPAGEPVNEAWVNREGIELHLKEENGYFNLYYGENLEEGFDSAKEARLYLKEEGFRLKSGGAM</sequence>
<name>A0A1G7FY55_9BACL</name>
<reference evidence="1 2" key="1">
    <citation type="submission" date="2016-10" db="EMBL/GenBank/DDBJ databases">
        <authorList>
            <person name="de Groot N.N."/>
        </authorList>
    </citation>
    <scope>NUCLEOTIDE SEQUENCE [LARGE SCALE GENOMIC DNA]</scope>
    <source>
        <strain evidence="1 2">CGMCC 1.6762</strain>
    </source>
</reference>
<dbReference type="Proteomes" id="UP000198823">
    <property type="component" value="Unassembled WGS sequence"/>
</dbReference>